<reference evidence="1 2" key="1">
    <citation type="submission" date="2018-06" db="EMBL/GenBank/DDBJ databases">
        <title>Comparative genomics reveals the genomic features of Rhizophagus irregularis, R. cerebriforme, R. diaphanum and Gigaspora rosea, and their symbiotic lifestyle signature.</title>
        <authorList>
            <person name="Morin E."/>
            <person name="San Clemente H."/>
            <person name="Chen E.C.H."/>
            <person name="De La Providencia I."/>
            <person name="Hainaut M."/>
            <person name="Kuo A."/>
            <person name="Kohler A."/>
            <person name="Murat C."/>
            <person name="Tang N."/>
            <person name="Roy S."/>
            <person name="Loubradou J."/>
            <person name="Henrissat B."/>
            <person name="Grigoriev I.V."/>
            <person name="Corradi N."/>
            <person name="Roux C."/>
            <person name="Martin F.M."/>
        </authorList>
    </citation>
    <scope>NUCLEOTIDE SEQUENCE [LARGE SCALE GENOMIC DNA]</scope>
    <source>
        <strain evidence="1 2">DAOM 227022</strain>
    </source>
</reference>
<dbReference type="OrthoDB" id="2416200at2759"/>
<proteinExistence type="predicted"/>
<dbReference type="AlphaFoldDB" id="A0A397T3E7"/>
<evidence type="ECO:0000313" key="1">
    <source>
        <dbReference type="EMBL" id="RIA92838.1"/>
    </source>
</evidence>
<protein>
    <submittedName>
        <fullName evidence="1">Uncharacterized protein</fullName>
    </submittedName>
</protein>
<keyword evidence="2" id="KW-1185">Reference proteome</keyword>
<dbReference type="EMBL" id="QKYT01000116">
    <property type="protein sequence ID" value="RIA92838.1"/>
    <property type="molecule type" value="Genomic_DNA"/>
</dbReference>
<sequence length="318" mass="37454">MQCIEYLQQVILQNQRGLIINEQLKPPSLYNNKAEEDNHYTENYTTSKYEKVASRCKPIYFSTNLAELPTPHNEEPSRWLPKQDDSPLLETMNNSEEDNNFSEFLKKVNEALETSDEAYDEEKELFNKINEILKPDHRKMNKVDESYPCDKHSDFFLPCNNNTGRIRDFLHGYEKRAPFDNNHYRMNKHNDNISRINYMSITDDSIHENGLKFLIHKYTSSKSIPCDDMDEQTCTCRNNPAYESNTIANLEEQFTGASLEYWGNHSIDSVEHSLTQSEWNILKSPNESVNWLQHSFNQYNWLRNSTPSPDLRQRNLYA</sequence>
<gene>
    <name evidence="1" type="ORF">C1645_820139</name>
</gene>
<evidence type="ECO:0000313" key="2">
    <source>
        <dbReference type="Proteomes" id="UP000265703"/>
    </source>
</evidence>
<dbReference type="Proteomes" id="UP000265703">
    <property type="component" value="Unassembled WGS sequence"/>
</dbReference>
<name>A0A397T3E7_9GLOM</name>
<accession>A0A397T3E7</accession>
<organism evidence="1 2">
    <name type="scientific">Glomus cerebriforme</name>
    <dbReference type="NCBI Taxonomy" id="658196"/>
    <lineage>
        <taxon>Eukaryota</taxon>
        <taxon>Fungi</taxon>
        <taxon>Fungi incertae sedis</taxon>
        <taxon>Mucoromycota</taxon>
        <taxon>Glomeromycotina</taxon>
        <taxon>Glomeromycetes</taxon>
        <taxon>Glomerales</taxon>
        <taxon>Glomeraceae</taxon>
        <taxon>Glomus</taxon>
    </lineage>
</organism>
<comment type="caution">
    <text evidence="1">The sequence shown here is derived from an EMBL/GenBank/DDBJ whole genome shotgun (WGS) entry which is preliminary data.</text>
</comment>